<proteinExistence type="predicted"/>
<evidence type="ECO:0000313" key="2">
    <source>
        <dbReference type="Proteomes" id="UP000297649"/>
    </source>
</evidence>
<dbReference type="InterPro" id="IPR036390">
    <property type="entry name" value="WH_DNA-bd_sf"/>
</dbReference>
<dbReference type="Gene3D" id="1.10.10.10">
    <property type="entry name" value="Winged helix-like DNA-binding domain superfamily/Winged helix DNA-binding domain"/>
    <property type="match status" value="1"/>
</dbReference>
<name>A0A6H3NPY8_9LEPT</name>
<keyword evidence="2" id="KW-1185">Reference proteome</keyword>
<accession>A0A6H3NPY8</accession>
<gene>
    <name evidence="1" type="ORF">EHR08_17095</name>
</gene>
<dbReference type="AlphaFoldDB" id="A0A6H3NPY8"/>
<dbReference type="InterPro" id="IPR036388">
    <property type="entry name" value="WH-like_DNA-bd_sf"/>
</dbReference>
<evidence type="ECO:0000313" key="1">
    <source>
        <dbReference type="EMBL" id="TGN11609.1"/>
    </source>
</evidence>
<dbReference type="SUPFAM" id="SSF46785">
    <property type="entry name" value="Winged helix' DNA-binding domain"/>
    <property type="match status" value="1"/>
</dbReference>
<reference evidence="1" key="1">
    <citation type="journal article" date="2019" name="PLoS Negl. Trop. Dis.">
        <title>Revisiting the worldwide diversity of Leptospira species in the environment.</title>
        <authorList>
            <person name="Vincent A.T."/>
            <person name="Schiettekatte O."/>
            <person name="Bourhy P."/>
            <person name="Veyrier F.J."/>
            <person name="Picardeau M."/>
        </authorList>
    </citation>
    <scope>NUCLEOTIDE SEQUENCE [LARGE SCALE GENOMIC DNA]</scope>
    <source>
        <strain evidence="1">201601109</strain>
    </source>
</reference>
<protein>
    <submittedName>
        <fullName evidence="1">Uncharacterized protein</fullName>
    </submittedName>
</protein>
<organism evidence="1 2">
    <name type="scientific">Leptospira bandrabouensis</name>
    <dbReference type="NCBI Taxonomy" id="2484903"/>
    <lineage>
        <taxon>Bacteria</taxon>
        <taxon>Pseudomonadati</taxon>
        <taxon>Spirochaetota</taxon>
        <taxon>Spirochaetia</taxon>
        <taxon>Leptospirales</taxon>
        <taxon>Leptospiraceae</taxon>
        <taxon>Leptospira</taxon>
    </lineage>
</organism>
<sequence>MNTKHTKTNELSEKQILRLNRIINYALSRFNEENDLELNDMQLINIFKKVNRTFKYPPHGRSNPGLYEDDFTDLEGKILAKIAEHPTTRRELADILDIQASSIAGIVRGKLIKNGWVEVLRYRKCSVTRKCVQELSITVSGMCVLAKHT</sequence>
<comment type="caution">
    <text evidence="1">The sequence shown here is derived from an EMBL/GenBank/DDBJ whole genome shotgun (WGS) entry which is preliminary data.</text>
</comment>
<dbReference type="RefSeq" id="WP_135781517.1">
    <property type="nucleotide sequence ID" value="NZ_RQHU01000022.1"/>
</dbReference>
<dbReference type="EMBL" id="RQHU01000022">
    <property type="protein sequence ID" value="TGN11609.1"/>
    <property type="molecule type" value="Genomic_DNA"/>
</dbReference>
<dbReference type="Proteomes" id="UP000297649">
    <property type="component" value="Unassembled WGS sequence"/>
</dbReference>